<organism evidence="4 5">
    <name type="scientific">Lentinus brumalis</name>
    <dbReference type="NCBI Taxonomy" id="2498619"/>
    <lineage>
        <taxon>Eukaryota</taxon>
        <taxon>Fungi</taxon>
        <taxon>Dikarya</taxon>
        <taxon>Basidiomycota</taxon>
        <taxon>Agaricomycotina</taxon>
        <taxon>Agaricomycetes</taxon>
        <taxon>Polyporales</taxon>
        <taxon>Polyporaceae</taxon>
        <taxon>Lentinus</taxon>
    </lineage>
</organism>
<dbReference type="PANTHER" id="PTHR43394">
    <property type="entry name" value="ATP-DEPENDENT PERMEASE MDL1, MITOCHONDRIAL"/>
    <property type="match status" value="1"/>
</dbReference>
<dbReference type="SUPFAM" id="SSF52540">
    <property type="entry name" value="P-loop containing nucleoside triphosphate hydrolases"/>
    <property type="match status" value="1"/>
</dbReference>
<dbReference type="AlphaFoldDB" id="A0A371D8R3"/>
<dbReference type="EMBL" id="KZ857408">
    <property type="protein sequence ID" value="RDX48917.1"/>
    <property type="molecule type" value="Genomic_DNA"/>
</dbReference>
<evidence type="ECO:0000256" key="1">
    <source>
        <dbReference type="ARBA" id="ARBA00022741"/>
    </source>
</evidence>
<dbReference type="InterPro" id="IPR003593">
    <property type="entry name" value="AAA+_ATPase"/>
</dbReference>
<proteinExistence type="predicted"/>
<reference evidence="4 5" key="1">
    <citation type="journal article" date="2018" name="Biotechnol. Biofuels">
        <title>Integrative visual omics of the white-rot fungus Polyporus brumalis exposes the biotechnological potential of its oxidative enzymes for delignifying raw plant biomass.</title>
        <authorList>
            <person name="Miyauchi S."/>
            <person name="Rancon A."/>
            <person name="Drula E."/>
            <person name="Hage H."/>
            <person name="Chaduli D."/>
            <person name="Favel A."/>
            <person name="Grisel S."/>
            <person name="Henrissat B."/>
            <person name="Herpoel-Gimbert I."/>
            <person name="Ruiz-Duenas F.J."/>
            <person name="Chevret D."/>
            <person name="Hainaut M."/>
            <person name="Lin J."/>
            <person name="Wang M."/>
            <person name="Pangilinan J."/>
            <person name="Lipzen A."/>
            <person name="Lesage-Meessen L."/>
            <person name="Navarro D."/>
            <person name="Riley R."/>
            <person name="Grigoriev I.V."/>
            <person name="Zhou S."/>
            <person name="Raouche S."/>
            <person name="Rosso M.N."/>
        </authorList>
    </citation>
    <scope>NUCLEOTIDE SEQUENCE [LARGE SCALE GENOMIC DNA]</scope>
    <source>
        <strain evidence="4 5">BRFM 1820</strain>
    </source>
</reference>
<dbReference type="PROSITE" id="PS00211">
    <property type="entry name" value="ABC_TRANSPORTER_1"/>
    <property type="match status" value="1"/>
</dbReference>
<dbReference type="InterPro" id="IPR027417">
    <property type="entry name" value="P-loop_NTPase"/>
</dbReference>
<evidence type="ECO:0000256" key="2">
    <source>
        <dbReference type="ARBA" id="ARBA00022840"/>
    </source>
</evidence>
<keyword evidence="4" id="KW-0378">Hydrolase</keyword>
<dbReference type="SMART" id="SM00382">
    <property type="entry name" value="AAA"/>
    <property type="match status" value="1"/>
</dbReference>
<dbReference type="GO" id="GO:0015421">
    <property type="term" value="F:ABC-type oligopeptide transporter activity"/>
    <property type="evidence" value="ECO:0007669"/>
    <property type="project" value="TreeGrafter"/>
</dbReference>
<dbReference type="PROSITE" id="PS50893">
    <property type="entry name" value="ABC_TRANSPORTER_2"/>
    <property type="match status" value="1"/>
</dbReference>
<accession>A0A371D8R3</accession>
<dbReference type="InterPro" id="IPR017871">
    <property type="entry name" value="ABC_transporter-like_CS"/>
</dbReference>
<protein>
    <submittedName>
        <fullName evidence="4">P-loop containing nucleoside triphosphate hydrolase protein</fullName>
    </submittedName>
</protein>
<dbReference type="GO" id="GO:0016887">
    <property type="term" value="F:ATP hydrolysis activity"/>
    <property type="evidence" value="ECO:0007669"/>
    <property type="project" value="InterPro"/>
</dbReference>
<keyword evidence="5" id="KW-1185">Reference proteome</keyword>
<name>A0A371D8R3_9APHY</name>
<feature type="domain" description="ABC transporter" evidence="3">
    <location>
        <begin position="429"/>
        <end position="709"/>
    </location>
</feature>
<dbReference type="OrthoDB" id="6500128at2759"/>
<keyword evidence="2" id="KW-0067">ATP-binding</keyword>
<dbReference type="STRING" id="139420.A0A371D8R3"/>
<dbReference type="GO" id="GO:0005524">
    <property type="term" value="F:ATP binding"/>
    <property type="evidence" value="ECO:0007669"/>
    <property type="project" value="UniProtKB-KW"/>
</dbReference>
<dbReference type="Pfam" id="PF00005">
    <property type="entry name" value="ABC_tran"/>
    <property type="match status" value="1"/>
</dbReference>
<dbReference type="Proteomes" id="UP000256964">
    <property type="component" value="Unassembled WGS sequence"/>
</dbReference>
<evidence type="ECO:0000313" key="5">
    <source>
        <dbReference type="Proteomes" id="UP000256964"/>
    </source>
</evidence>
<evidence type="ECO:0000313" key="4">
    <source>
        <dbReference type="EMBL" id="RDX48917.1"/>
    </source>
</evidence>
<dbReference type="InterPro" id="IPR003439">
    <property type="entry name" value="ABC_transporter-like_ATP-bd"/>
</dbReference>
<dbReference type="PANTHER" id="PTHR43394:SF1">
    <property type="entry name" value="ATP-BINDING CASSETTE SUB-FAMILY B MEMBER 10, MITOCHONDRIAL"/>
    <property type="match status" value="1"/>
</dbReference>
<dbReference type="Gene3D" id="3.40.50.300">
    <property type="entry name" value="P-loop containing nucleotide triphosphate hydrolases"/>
    <property type="match status" value="1"/>
</dbReference>
<sequence>MEPDSIAGLDSKLLDSKQATGQPKLEIKQSRIGLWDFFEEIEVDRARFALAPLLQKLHEVAECLPYLARMFKDVLSVPGCAGLMMIYVATQLGEAIVPAFSIWFQGQFLSITQAAIETRTVDKERLFFIATGQLACTVAEFFLARIQRKVSTPLNGRIRRWWALHCFHAHARLDHPTFMKSDVKRQLNEIADNYWGQSVIWCTLDLVFGLVSIFMKLVAQALVLVQVLRGQRDGPLLVILTLASEGIVHAARLPFFQPVRVWLAKNVNADYTRMRGWKDVITYNGYRKEFVAGNLAEHATSEYKKAAARVGDDDSEWNELEFDILWPLPSIWSVFNQPLLQLPQFAFILRAAQSPTSIPLSLASLSLVQDAAREFAWSFRVIVNSTWNIESRLTSVKRMYEVVEIVNEIPDGKVPFPEEASQIRHGVALEFRNVSFKYPGTDRYTLRDISFSVGPGQLCVIVGANGSGKSTILKLVTRLYDPDEGVILLGGHDIRTLKLHDLRQALSVLFQDYTIFPLSIRDNIAMGDPSSSDDDDRILRAAKLAGADTVVDKLPEGYNTYLEPSVSIQYSGVREGQTTFTGRKVDYKPLKEAAGIKPSESTELSGGQMQRLAVARTFMRSVVQEDSTVGLLLFDEPSAALDPAAEHDLFERLRNLRGNKTMLFSSHRFGNLTKHADLIMYMDDSGIRESGTHDELLKADGEYAKLWKLQAAAFV</sequence>
<dbReference type="InterPro" id="IPR039421">
    <property type="entry name" value="Type_1_exporter"/>
</dbReference>
<evidence type="ECO:0000259" key="3">
    <source>
        <dbReference type="PROSITE" id="PS50893"/>
    </source>
</evidence>
<keyword evidence="1" id="KW-0547">Nucleotide-binding</keyword>
<gene>
    <name evidence="4" type="ORF">OH76DRAFT_612991</name>
</gene>